<dbReference type="SMART" id="SM00866">
    <property type="entry name" value="UTRA"/>
    <property type="match status" value="1"/>
</dbReference>
<reference evidence="5 6" key="1">
    <citation type="submission" date="2020-07" db="EMBL/GenBank/DDBJ databases">
        <title>Vallitalea guaymasensis genome.</title>
        <authorList>
            <person name="Postec A."/>
        </authorList>
    </citation>
    <scope>NUCLEOTIDE SEQUENCE [LARGE SCALE GENOMIC DNA]</scope>
    <source>
        <strain evidence="5 6">Ra1766G1</strain>
    </source>
</reference>
<dbReference type="InterPro" id="IPR011663">
    <property type="entry name" value="UTRA"/>
</dbReference>
<dbReference type="GO" id="GO:0003700">
    <property type="term" value="F:DNA-binding transcription factor activity"/>
    <property type="evidence" value="ECO:0007669"/>
    <property type="project" value="InterPro"/>
</dbReference>
<dbReference type="PRINTS" id="PR00035">
    <property type="entry name" value="HTHGNTR"/>
</dbReference>
<dbReference type="Pfam" id="PF00392">
    <property type="entry name" value="GntR"/>
    <property type="match status" value="1"/>
</dbReference>
<keyword evidence="1" id="KW-0805">Transcription regulation</keyword>
<evidence type="ECO:0000256" key="1">
    <source>
        <dbReference type="ARBA" id="ARBA00023015"/>
    </source>
</evidence>
<gene>
    <name evidence="5" type="ORF">HYG85_09730</name>
</gene>
<dbReference type="InterPro" id="IPR050679">
    <property type="entry name" value="Bact_HTH_transcr_reg"/>
</dbReference>
<keyword evidence="3" id="KW-0804">Transcription</keyword>
<dbReference type="AlphaFoldDB" id="A0A8J8MAL9"/>
<dbReference type="CDD" id="cd07377">
    <property type="entry name" value="WHTH_GntR"/>
    <property type="match status" value="1"/>
</dbReference>
<dbReference type="SUPFAM" id="SSF46785">
    <property type="entry name" value="Winged helix' DNA-binding domain"/>
    <property type="match status" value="1"/>
</dbReference>
<keyword evidence="2" id="KW-0238">DNA-binding</keyword>
<keyword evidence="6" id="KW-1185">Reference proteome</keyword>
<dbReference type="Proteomes" id="UP000677305">
    <property type="component" value="Chromosome"/>
</dbReference>
<accession>A0A8J8MAL9</accession>
<organism evidence="5 6">
    <name type="scientific">Vallitalea guaymasensis</name>
    <dbReference type="NCBI Taxonomy" id="1185412"/>
    <lineage>
        <taxon>Bacteria</taxon>
        <taxon>Bacillati</taxon>
        <taxon>Bacillota</taxon>
        <taxon>Clostridia</taxon>
        <taxon>Lachnospirales</taxon>
        <taxon>Vallitaleaceae</taxon>
        <taxon>Vallitalea</taxon>
    </lineage>
</organism>
<evidence type="ECO:0000259" key="4">
    <source>
        <dbReference type="PROSITE" id="PS50949"/>
    </source>
</evidence>
<dbReference type="PANTHER" id="PTHR44846:SF1">
    <property type="entry name" value="MANNOSYL-D-GLYCERATE TRANSPORT_METABOLISM SYSTEM REPRESSOR MNGR-RELATED"/>
    <property type="match status" value="1"/>
</dbReference>
<feature type="domain" description="HTH gntR-type" evidence="4">
    <location>
        <begin position="5"/>
        <end position="73"/>
    </location>
</feature>
<name>A0A8J8MAL9_9FIRM</name>
<dbReference type="InterPro" id="IPR036388">
    <property type="entry name" value="WH-like_DNA-bd_sf"/>
</dbReference>
<proteinExistence type="predicted"/>
<dbReference type="KEGG" id="vgu:HYG85_09730"/>
<dbReference type="Gene3D" id="1.10.10.10">
    <property type="entry name" value="Winged helix-like DNA-binding domain superfamily/Winged helix DNA-binding domain"/>
    <property type="match status" value="1"/>
</dbReference>
<dbReference type="Gene3D" id="3.40.1410.10">
    <property type="entry name" value="Chorismate lyase-like"/>
    <property type="match status" value="1"/>
</dbReference>
<evidence type="ECO:0000313" key="6">
    <source>
        <dbReference type="Proteomes" id="UP000677305"/>
    </source>
</evidence>
<dbReference type="InterPro" id="IPR000524">
    <property type="entry name" value="Tscrpt_reg_HTH_GntR"/>
</dbReference>
<evidence type="ECO:0000256" key="3">
    <source>
        <dbReference type="ARBA" id="ARBA00023163"/>
    </source>
</evidence>
<sequence>MEKIETKYQKIKKDIENKINTGEFKSGEKIPSERKLCELYNISRMTARQAVNELVKDGIVYREKGRGTFVSSPNFLQRNVKSFTDTLRERGFNPSTNIIEFSTVYNLRDISNIMEVPYETKFYKLKRLRLGNELPMALETVYIQKDRCLGLHKYDISKSLYEVLEEHYGYKVENISCDIDACIANNIMMKVFNMKKARALLKITGISYTSNGEKLFYEESYYRPDLYKYRVDIFRRT</sequence>
<dbReference type="SMART" id="SM00345">
    <property type="entry name" value="HTH_GNTR"/>
    <property type="match status" value="1"/>
</dbReference>
<dbReference type="GO" id="GO:0003677">
    <property type="term" value="F:DNA binding"/>
    <property type="evidence" value="ECO:0007669"/>
    <property type="project" value="UniProtKB-KW"/>
</dbReference>
<dbReference type="SUPFAM" id="SSF64288">
    <property type="entry name" value="Chorismate lyase-like"/>
    <property type="match status" value="1"/>
</dbReference>
<evidence type="ECO:0000256" key="2">
    <source>
        <dbReference type="ARBA" id="ARBA00023125"/>
    </source>
</evidence>
<protein>
    <submittedName>
        <fullName evidence="5">GntR family transcriptional regulator</fullName>
    </submittedName>
</protein>
<dbReference type="PROSITE" id="PS50949">
    <property type="entry name" value="HTH_GNTR"/>
    <property type="match status" value="1"/>
</dbReference>
<dbReference type="Pfam" id="PF07702">
    <property type="entry name" value="UTRA"/>
    <property type="match status" value="1"/>
</dbReference>
<dbReference type="InterPro" id="IPR028978">
    <property type="entry name" value="Chorismate_lyase_/UTRA_dom_sf"/>
</dbReference>
<dbReference type="RefSeq" id="WP_212693312.1">
    <property type="nucleotide sequence ID" value="NZ_CP058561.1"/>
</dbReference>
<dbReference type="PANTHER" id="PTHR44846">
    <property type="entry name" value="MANNOSYL-D-GLYCERATE TRANSPORT/METABOLISM SYSTEM REPRESSOR MNGR-RELATED"/>
    <property type="match status" value="1"/>
</dbReference>
<dbReference type="EMBL" id="CP058561">
    <property type="protein sequence ID" value="QUH29190.1"/>
    <property type="molecule type" value="Genomic_DNA"/>
</dbReference>
<dbReference type="GO" id="GO:0045892">
    <property type="term" value="P:negative regulation of DNA-templated transcription"/>
    <property type="evidence" value="ECO:0007669"/>
    <property type="project" value="TreeGrafter"/>
</dbReference>
<dbReference type="InterPro" id="IPR036390">
    <property type="entry name" value="WH_DNA-bd_sf"/>
</dbReference>
<evidence type="ECO:0000313" key="5">
    <source>
        <dbReference type="EMBL" id="QUH29190.1"/>
    </source>
</evidence>
<dbReference type="FunFam" id="1.10.10.10:FF:000079">
    <property type="entry name" value="GntR family transcriptional regulator"/>
    <property type="match status" value="1"/>
</dbReference>